<protein>
    <submittedName>
        <fullName evidence="1">Uncharacterized protein</fullName>
    </submittedName>
</protein>
<evidence type="ECO:0000313" key="2">
    <source>
        <dbReference type="Proteomes" id="UP000194003"/>
    </source>
</evidence>
<accession>A0A1Y2K9M5</accession>
<gene>
    <name evidence="1" type="ORF">MAIT1_03565</name>
</gene>
<reference evidence="1 2" key="1">
    <citation type="journal article" date="2016" name="BMC Genomics">
        <title>Combined genomic and structural analyses of a cultured magnetotactic bacterium reveals its niche adaptation to a dynamic environment.</title>
        <authorList>
            <person name="Araujo A.C."/>
            <person name="Morillo V."/>
            <person name="Cypriano J."/>
            <person name="Teixeira L.C."/>
            <person name="Leao P."/>
            <person name="Lyra S."/>
            <person name="Almeida L.G."/>
            <person name="Bazylinski D.A."/>
            <person name="Vasconcellos A.T."/>
            <person name="Abreu F."/>
            <person name="Lins U."/>
        </authorList>
    </citation>
    <scope>NUCLEOTIDE SEQUENCE [LARGE SCALE GENOMIC DNA]</scope>
    <source>
        <strain evidence="1 2">IT-1</strain>
    </source>
</reference>
<proteinExistence type="predicted"/>
<name>A0A1Y2K9M5_9PROT</name>
<evidence type="ECO:0000313" key="1">
    <source>
        <dbReference type="EMBL" id="OSM05386.1"/>
    </source>
</evidence>
<organism evidence="1 2">
    <name type="scientific">Magnetofaba australis IT-1</name>
    <dbReference type="NCBI Taxonomy" id="1434232"/>
    <lineage>
        <taxon>Bacteria</taxon>
        <taxon>Pseudomonadati</taxon>
        <taxon>Pseudomonadota</taxon>
        <taxon>Magnetococcia</taxon>
        <taxon>Magnetococcales</taxon>
        <taxon>Magnetococcaceae</taxon>
        <taxon>Magnetofaba</taxon>
    </lineage>
</organism>
<keyword evidence="2" id="KW-1185">Reference proteome</keyword>
<dbReference type="Proteomes" id="UP000194003">
    <property type="component" value="Unassembled WGS sequence"/>
</dbReference>
<dbReference type="EMBL" id="LVJN01000018">
    <property type="protein sequence ID" value="OSM05386.1"/>
    <property type="molecule type" value="Genomic_DNA"/>
</dbReference>
<comment type="caution">
    <text evidence="1">The sequence shown here is derived from an EMBL/GenBank/DDBJ whole genome shotgun (WGS) entry which is preliminary data.</text>
</comment>
<dbReference type="AlphaFoldDB" id="A0A1Y2K9M5"/>
<sequence>MGRAAHRVASAEQTFNGGHAVVAPEVLGGRQIFGTRAPGATTGGVGAHHVRLGGGQLGVLVLGIHVGGGPQNGLTHGHAQEVVPADLFQVRILERFHGHHVDGAAARIHFADESMVAQTGGNGAMRLMGRFHIQVLLAHHLLELREPLRLVLLSQTVAGVGFEVQEVGAHRTVAVLEAGQHDLVLHLGHFGARADHQTVSGAGGPGSVPHATSAFTHGAGLVDVGRAASADDHGLGLEHVIVASADVETHGASDAVGLGFVHQQMGHADAVVDLVGGLLGGLGHDGLVGFAVNHDLPATFTQEGAFLGIAHQRQTPIFELVHRGVHVTRHVEQQVFAHHAHQVNAGVADVVLGVVLAPAGAHVAVDGVEALSNGAGAIDVGLFRDDDLLVLTPEAGFPGGAGAAEARASNQNIDAVFNDCIVSH</sequence>